<name>A0A438ERD7_VITVI</name>
<protein>
    <submittedName>
        <fullName evidence="1">Uncharacterized protein</fullName>
    </submittedName>
</protein>
<dbReference type="Proteomes" id="UP000288805">
    <property type="component" value="Unassembled WGS sequence"/>
</dbReference>
<comment type="caution">
    <text evidence="1">The sequence shown here is derived from an EMBL/GenBank/DDBJ whole genome shotgun (WGS) entry which is preliminary data.</text>
</comment>
<reference evidence="1 2" key="1">
    <citation type="journal article" date="2018" name="PLoS Genet.">
        <title>Population sequencing reveals clonal diversity and ancestral inbreeding in the grapevine cultivar Chardonnay.</title>
        <authorList>
            <person name="Roach M.J."/>
            <person name="Johnson D.L."/>
            <person name="Bohlmann J."/>
            <person name="van Vuuren H.J."/>
            <person name="Jones S.J."/>
            <person name="Pretorius I.S."/>
            <person name="Schmidt S.A."/>
            <person name="Borneman A.R."/>
        </authorList>
    </citation>
    <scope>NUCLEOTIDE SEQUENCE [LARGE SCALE GENOMIC DNA]</scope>
    <source>
        <strain evidence="2">cv. Chardonnay</strain>
        <tissue evidence="1">Leaf</tissue>
    </source>
</reference>
<dbReference type="EMBL" id="QGNW01001203">
    <property type="protein sequence ID" value="RVW50301.1"/>
    <property type="molecule type" value="Genomic_DNA"/>
</dbReference>
<sequence length="249" mass="27647">MAQAFHTLPSKLGDLDGMSFEDLDDQEEEKLEVPFLGEEMFSALSSLKGDKAAGLNGFSMAFGVLRQGDPLSPNLFMLAMDLNSILKRVKEEGNLLGFKVRRRGQEGMEAISRIKINLEKSELIPIGSVDNVVELTFELGCKGGELLTTYLSLPLGASYKLVVTCDDGVEENFFFDQKRKSNFLKVRDAYGVGVMESYKEGVGPLQQPHFFVGNGRRVKFWKDQVCGEKLLCVPFPALYALAALKEAWD</sequence>
<proteinExistence type="predicted"/>
<gene>
    <name evidence="1" type="ORF">CK203_081202</name>
</gene>
<dbReference type="AlphaFoldDB" id="A0A438ERD7"/>
<organism evidence="1 2">
    <name type="scientific">Vitis vinifera</name>
    <name type="common">Grape</name>
    <dbReference type="NCBI Taxonomy" id="29760"/>
    <lineage>
        <taxon>Eukaryota</taxon>
        <taxon>Viridiplantae</taxon>
        <taxon>Streptophyta</taxon>
        <taxon>Embryophyta</taxon>
        <taxon>Tracheophyta</taxon>
        <taxon>Spermatophyta</taxon>
        <taxon>Magnoliopsida</taxon>
        <taxon>eudicotyledons</taxon>
        <taxon>Gunneridae</taxon>
        <taxon>Pentapetalae</taxon>
        <taxon>rosids</taxon>
        <taxon>Vitales</taxon>
        <taxon>Vitaceae</taxon>
        <taxon>Viteae</taxon>
        <taxon>Vitis</taxon>
    </lineage>
</organism>
<evidence type="ECO:0000313" key="1">
    <source>
        <dbReference type="EMBL" id="RVW50301.1"/>
    </source>
</evidence>
<evidence type="ECO:0000313" key="2">
    <source>
        <dbReference type="Proteomes" id="UP000288805"/>
    </source>
</evidence>
<accession>A0A438ERD7</accession>